<name>A0A2S1LX56_9SPIR</name>
<evidence type="ECO:0000259" key="6">
    <source>
        <dbReference type="Pfam" id="PF00892"/>
    </source>
</evidence>
<comment type="subcellular location">
    <subcellularLocation>
        <location evidence="1">Membrane</location>
        <topology evidence="1">Multi-pass membrane protein</topology>
    </subcellularLocation>
</comment>
<keyword evidence="3 5" id="KW-1133">Transmembrane helix</keyword>
<evidence type="ECO:0000313" key="7">
    <source>
        <dbReference type="EMBL" id="AWG42887.1"/>
    </source>
</evidence>
<dbReference type="InterPro" id="IPR037185">
    <property type="entry name" value="EmrE-like"/>
</dbReference>
<keyword evidence="8" id="KW-1185">Reference proteome</keyword>
<evidence type="ECO:0000256" key="1">
    <source>
        <dbReference type="ARBA" id="ARBA00004141"/>
    </source>
</evidence>
<feature type="transmembrane region" description="Helical" evidence="5">
    <location>
        <begin position="99"/>
        <end position="116"/>
    </location>
</feature>
<feature type="transmembrane region" description="Helical" evidence="5">
    <location>
        <begin position="12"/>
        <end position="30"/>
    </location>
</feature>
<proteinExistence type="predicted"/>
<dbReference type="RefSeq" id="WP_108729286.1">
    <property type="nucleotide sequence ID" value="NZ_CP025785.1"/>
</dbReference>
<feature type="domain" description="EamA" evidence="6">
    <location>
        <begin position="9"/>
        <end position="139"/>
    </location>
</feature>
<protein>
    <recommendedName>
        <fullName evidence="6">EamA domain-containing protein</fullName>
    </recommendedName>
</protein>
<feature type="transmembrane region" description="Helical" evidence="5">
    <location>
        <begin position="179"/>
        <end position="198"/>
    </location>
</feature>
<dbReference type="GO" id="GO:0016020">
    <property type="term" value="C:membrane"/>
    <property type="evidence" value="ECO:0007669"/>
    <property type="project" value="UniProtKB-SubCell"/>
</dbReference>
<evidence type="ECO:0000313" key="8">
    <source>
        <dbReference type="Proteomes" id="UP000244655"/>
    </source>
</evidence>
<dbReference type="InterPro" id="IPR000620">
    <property type="entry name" value="EamA_dom"/>
</dbReference>
<feature type="domain" description="EamA" evidence="6">
    <location>
        <begin position="151"/>
        <end position="281"/>
    </location>
</feature>
<feature type="transmembrane region" description="Helical" evidence="5">
    <location>
        <begin position="264"/>
        <end position="282"/>
    </location>
</feature>
<dbReference type="Pfam" id="PF00892">
    <property type="entry name" value="EamA"/>
    <property type="match status" value="2"/>
</dbReference>
<dbReference type="EMBL" id="CP025785">
    <property type="protein sequence ID" value="AWG42887.1"/>
    <property type="molecule type" value="Genomic_DNA"/>
</dbReference>
<reference evidence="7 8" key="1">
    <citation type="submission" date="2018-01" db="EMBL/GenBank/DDBJ databases">
        <title>Genome sequence of Borrelia tachyglossi.</title>
        <authorList>
            <person name="Gofton A.W."/>
        </authorList>
    </citation>
    <scope>NUCLEOTIDE SEQUENCE [LARGE SCALE GENOMIC DNA]</scope>
    <source>
        <strain evidence="7 8">Bc-F10-1268</strain>
    </source>
</reference>
<sequence length="291" mass="33370">MLMGKRITSMLYMLLYAIFYSLLVVFVKYVPQYSLFSKLFFRYLFPCVIFVLAFSKNKKLFCGKCEDRKFLIMRSIICNVAIFLIFYAMSLLAPADSTALYLTFPIFASILGVIWLKEKLSFYKSISYLFSFLGVLFIFRPNIEIDHYPFLVGLSSAFLFALSYVLIGYSNKGRDIDSFTFLFYLSFVGLFMLLPWFFVWTINATSIKDILWLVLIGALATGAQLFSTMAYKIGDSSQVSVFSYFGLIFSMIFSIPILGIYPDIYSYLGAMFVLLGGIVIYLEGRRHSKVG</sequence>
<evidence type="ECO:0000256" key="2">
    <source>
        <dbReference type="ARBA" id="ARBA00022692"/>
    </source>
</evidence>
<keyword evidence="2 5" id="KW-0812">Transmembrane</keyword>
<evidence type="ECO:0000256" key="5">
    <source>
        <dbReference type="SAM" id="Phobius"/>
    </source>
</evidence>
<dbReference type="PANTHER" id="PTHR22911">
    <property type="entry name" value="ACYL-MALONYL CONDENSING ENZYME-RELATED"/>
    <property type="match status" value="1"/>
</dbReference>
<feature type="transmembrane region" description="Helical" evidence="5">
    <location>
        <begin position="36"/>
        <end position="55"/>
    </location>
</feature>
<organism evidence="7 8">
    <name type="scientific">Candidatus Borreliella tachyglossi</name>
    <dbReference type="NCBI Taxonomy" id="1964448"/>
    <lineage>
        <taxon>Bacteria</taxon>
        <taxon>Pseudomonadati</taxon>
        <taxon>Spirochaetota</taxon>
        <taxon>Spirochaetia</taxon>
        <taxon>Spirochaetales</taxon>
        <taxon>Borreliaceae</taxon>
        <taxon>Borreliella</taxon>
    </lineage>
</organism>
<dbReference type="Proteomes" id="UP000244655">
    <property type="component" value="Chromosome"/>
</dbReference>
<dbReference type="PANTHER" id="PTHR22911:SF6">
    <property type="entry name" value="SOLUTE CARRIER FAMILY 35 MEMBER G1"/>
    <property type="match status" value="1"/>
</dbReference>
<evidence type="ECO:0000256" key="4">
    <source>
        <dbReference type="ARBA" id="ARBA00023136"/>
    </source>
</evidence>
<feature type="transmembrane region" description="Helical" evidence="5">
    <location>
        <begin position="239"/>
        <end position="258"/>
    </location>
</feature>
<gene>
    <name evidence="7" type="ORF">CR532_02700</name>
</gene>
<feature type="transmembrane region" description="Helical" evidence="5">
    <location>
        <begin position="210"/>
        <end position="227"/>
    </location>
</feature>
<accession>A0A2S1LX56</accession>
<feature type="transmembrane region" description="Helical" evidence="5">
    <location>
        <begin position="149"/>
        <end position="167"/>
    </location>
</feature>
<keyword evidence="4 5" id="KW-0472">Membrane</keyword>
<dbReference type="OrthoDB" id="5148831at2"/>
<feature type="transmembrane region" description="Helical" evidence="5">
    <location>
        <begin position="125"/>
        <end position="143"/>
    </location>
</feature>
<feature type="transmembrane region" description="Helical" evidence="5">
    <location>
        <begin position="76"/>
        <end position="93"/>
    </location>
</feature>
<dbReference type="SUPFAM" id="SSF103481">
    <property type="entry name" value="Multidrug resistance efflux transporter EmrE"/>
    <property type="match status" value="2"/>
</dbReference>
<dbReference type="AlphaFoldDB" id="A0A2S1LX56"/>
<evidence type="ECO:0000256" key="3">
    <source>
        <dbReference type="ARBA" id="ARBA00022989"/>
    </source>
</evidence>